<protein>
    <submittedName>
        <fullName evidence="2">Uncharacterized protein</fullName>
    </submittedName>
</protein>
<feature type="region of interest" description="Disordered" evidence="1">
    <location>
        <begin position="125"/>
        <end position="154"/>
    </location>
</feature>
<evidence type="ECO:0000313" key="2">
    <source>
        <dbReference type="EMBL" id="KYN22381.1"/>
    </source>
</evidence>
<feature type="compositionally biased region" description="Polar residues" evidence="1">
    <location>
        <begin position="47"/>
        <end position="59"/>
    </location>
</feature>
<dbReference type="EMBL" id="KQ979167">
    <property type="protein sequence ID" value="KYN22381.1"/>
    <property type="molecule type" value="Genomic_DNA"/>
</dbReference>
<feature type="compositionally biased region" description="Basic residues" evidence="1">
    <location>
        <begin position="343"/>
        <end position="355"/>
    </location>
</feature>
<organism evidence="2 3">
    <name type="scientific">Trachymyrmex cornetzi</name>
    <dbReference type="NCBI Taxonomy" id="471704"/>
    <lineage>
        <taxon>Eukaryota</taxon>
        <taxon>Metazoa</taxon>
        <taxon>Ecdysozoa</taxon>
        <taxon>Arthropoda</taxon>
        <taxon>Hexapoda</taxon>
        <taxon>Insecta</taxon>
        <taxon>Pterygota</taxon>
        <taxon>Neoptera</taxon>
        <taxon>Endopterygota</taxon>
        <taxon>Hymenoptera</taxon>
        <taxon>Apocrita</taxon>
        <taxon>Aculeata</taxon>
        <taxon>Formicoidea</taxon>
        <taxon>Formicidae</taxon>
        <taxon>Myrmicinae</taxon>
        <taxon>Trachymyrmex</taxon>
    </lineage>
</organism>
<reference evidence="2 3" key="1">
    <citation type="submission" date="2015-09" db="EMBL/GenBank/DDBJ databases">
        <title>Trachymyrmex cornetzi WGS genome.</title>
        <authorList>
            <person name="Nygaard S."/>
            <person name="Hu H."/>
            <person name="Boomsma J."/>
            <person name="Zhang G."/>
        </authorList>
    </citation>
    <scope>NUCLEOTIDE SEQUENCE [LARGE SCALE GENOMIC DNA]</scope>
    <source>
        <strain evidence="2">Tcor2-1</strain>
        <tissue evidence="2">Whole body</tissue>
    </source>
</reference>
<dbReference type="Proteomes" id="UP000078492">
    <property type="component" value="Unassembled WGS sequence"/>
</dbReference>
<dbReference type="PANTHER" id="PTHR33223:SF6">
    <property type="entry name" value="CCHC-TYPE DOMAIN-CONTAINING PROTEIN"/>
    <property type="match status" value="1"/>
</dbReference>
<evidence type="ECO:0000313" key="3">
    <source>
        <dbReference type="Proteomes" id="UP000078492"/>
    </source>
</evidence>
<dbReference type="AlphaFoldDB" id="A0A151JB52"/>
<feature type="region of interest" description="Disordered" evidence="1">
    <location>
        <begin position="47"/>
        <end position="71"/>
    </location>
</feature>
<name>A0A151JB52_9HYME</name>
<feature type="region of interest" description="Disordered" evidence="1">
    <location>
        <begin position="339"/>
        <end position="366"/>
    </location>
</feature>
<proteinExistence type="predicted"/>
<evidence type="ECO:0000256" key="1">
    <source>
        <dbReference type="SAM" id="MobiDB-lite"/>
    </source>
</evidence>
<dbReference type="STRING" id="471704.A0A151JB52"/>
<sequence length="620" mass="69412">MNRSQLDKMTIDQLQVVAQGYNLPLCEDSKKLIDSIMTYLERKPQATQGIITGSPSNGTLPGPSSAKQQSSGVTTIQTWQVSSDVASLIATVVNPMHQDILEGQKRQQELLSKMLELLSNHHGTLANESSEGQPMQPMQEAVSPDGRGIPPSSQRTTLGTITSAHAVTLLATQIPTFGGSDSENVQLWVQRVEQVARIHDVQSDVTLLAASSRLTKLAKRWYDIGSGSMLESWSGFKEAILKRFTRKILYHVAMQKIEVRKWNSFKETFLEYAMDKLTLMHDLNLSPYSIIHLLISGINSRSLRETAAALDLKSVDSFLDSMHKITSVTLEPEKRLTTDSKAAKVKKPTYRRGGKPAHPVSTSQKDKPNTCGFCRIPGHTFENCYKRRRQERLQTTAKASPTTPSTTSSTTTVSAVETVRDDQTIAHVQPKSKNLYINDLALEVTAFNKVICKMSALLDTSSPISFVKPIKNSPSKIFFGYDRRNHSDKSLVDLVNDLAGIDLDVQKQRDVDRNIAAEATQQLWEYNKQYYDKRHIAPTKYNKGDYVMIRKLQSKPGESAKLNPPYKGPYMIDDVLKNNRYVVTDVPGFNRTQRPYKSILSSDKIKPWIRPIIGSDVITQ</sequence>
<gene>
    <name evidence="2" type="ORF">ALC57_05223</name>
</gene>
<accession>A0A151JB52</accession>
<keyword evidence="3" id="KW-1185">Reference proteome</keyword>
<feature type="region of interest" description="Disordered" evidence="1">
    <location>
        <begin position="392"/>
        <end position="414"/>
    </location>
</feature>
<feature type="compositionally biased region" description="Low complexity" evidence="1">
    <location>
        <begin position="395"/>
        <end position="414"/>
    </location>
</feature>
<dbReference type="PANTHER" id="PTHR33223">
    <property type="entry name" value="CCHC-TYPE DOMAIN-CONTAINING PROTEIN"/>
    <property type="match status" value="1"/>
</dbReference>